<keyword evidence="14" id="KW-0732">Signal</keyword>
<comment type="similarity">
    <text evidence="14">Belongs to the ligand-gated ion channel (TC 1.A.9) family.</text>
</comment>
<dbReference type="InterPro" id="IPR018000">
    <property type="entry name" value="Neurotransmitter_ion_chnl_CS"/>
</dbReference>
<evidence type="ECO:0000256" key="8">
    <source>
        <dbReference type="ARBA" id="ARBA00023157"/>
    </source>
</evidence>
<evidence type="ECO:0000256" key="14">
    <source>
        <dbReference type="RuleBase" id="RU000687"/>
    </source>
</evidence>
<dbReference type="GO" id="GO:0004888">
    <property type="term" value="F:transmembrane signaling receptor activity"/>
    <property type="evidence" value="ECO:0007669"/>
    <property type="project" value="InterPro"/>
</dbReference>
<keyword evidence="12 14" id="KW-0407">Ion channel</keyword>
<dbReference type="PRINTS" id="PR00254">
    <property type="entry name" value="NICOTINICR"/>
</dbReference>
<evidence type="ECO:0000256" key="10">
    <source>
        <dbReference type="ARBA" id="ARBA00023180"/>
    </source>
</evidence>
<dbReference type="InterPro" id="IPR036719">
    <property type="entry name" value="Neuro-gated_channel_TM_sf"/>
</dbReference>
<evidence type="ECO:0000259" key="16">
    <source>
        <dbReference type="Pfam" id="PF02931"/>
    </source>
</evidence>
<dbReference type="FunFam" id="1.20.58.390:FF:000007">
    <property type="entry name" value="Neuronal acetylcholine receptor subunit alpha-7"/>
    <property type="match status" value="1"/>
</dbReference>
<dbReference type="InterPro" id="IPR038050">
    <property type="entry name" value="Neuro_actylchol_rec"/>
</dbReference>
<keyword evidence="9" id="KW-0675">Receptor</keyword>
<evidence type="ECO:0000256" key="2">
    <source>
        <dbReference type="ARBA" id="ARBA00022475"/>
    </source>
</evidence>
<dbReference type="OrthoDB" id="5975154at2759"/>
<comment type="subcellular location">
    <subcellularLocation>
        <location evidence="13">Synaptic cell membrane</location>
        <topology evidence="13">Multi-pass membrane protein</topology>
    </subcellularLocation>
</comment>
<evidence type="ECO:0000256" key="15">
    <source>
        <dbReference type="SAM" id="MobiDB-lite"/>
    </source>
</evidence>
<evidence type="ECO:0000256" key="3">
    <source>
        <dbReference type="ARBA" id="ARBA00022692"/>
    </source>
</evidence>
<reference evidence="18" key="1">
    <citation type="journal article" date="2004" name="Nature">
        <title>Genome duplication in the teleost fish Tetraodon nigroviridis reveals the early vertebrate proto-karyotype.</title>
        <authorList>
            <person name="Jaillon O."/>
            <person name="Aury J.-M."/>
            <person name="Brunet F."/>
            <person name="Petit J.-L."/>
            <person name="Stange-Thomann N."/>
            <person name="Mauceli E."/>
            <person name="Bouneau L."/>
            <person name="Fischer C."/>
            <person name="Ozouf-Costaz C."/>
            <person name="Bernot A."/>
            <person name="Nicaud S."/>
            <person name="Jaffe D."/>
            <person name="Fisher S."/>
            <person name="Lutfalla G."/>
            <person name="Dossat C."/>
            <person name="Segurens B."/>
            <person name="Dasilva C."/>
            <person name="Salanoubat M."/>
            <person name="Levy M."/>
            <person name="Boudet N."/>
            <person name="Castellano S."/>
            <person name="Anthouard V."/>
            <person name="Jubin C."/>
            <person name="Castelli V."/>
            <person name="Katinka M."/>
            <person name="Vacherie B."/>
            <person name="Biemont C."/>
            <person name="Skalli Z."/>
            <person name="Cattolico L."/>
            <person name="Poulain J."/>
            <person name="De Berardinis V."/>
            <person name="Cruaud C."/>
            <person name="Duprat S."/>
            <person name="Brottier P."/>
            <person name="Coutanceau J.-P."/>
            <person name="Gouzy J."/>
            <person name="Parra G."/>
            <person name="Lardier G."/>
            <person name="Chapple C."/>
            <person name="McKernan K.J."/>
            <person name="McEwan P."/>
            <person name="Bosak S."/>
            <person name="Kellis M."/>
            <person name="Volff J.-N."/>
            <person name="Guigo R."/>
            <person name="Zody M.C."/>
            <person name="Mesirov J."/>
            <person name="Lindblad-Toh K."/>
            <person name="Birren B."/>
            <person name="Nusbaum C."/>
            <person name="Kahn D."/>
            <person name="Robinson-Rechavi M."/>
            <person name="Laudet V."/>
            <person name="Schachter V."/>
            <person name="Quetier F."/>
            <person name="Saurin W."/>
            <person name="Scarpelli C."/>
            <person name="Wincker P."/>
            <person name="Lander E.S."/>
            <person name="Weissenbach J."/>
            <person name="Roest Crollius H."/>
        </authorList>
    </citation>
    <scope>NUCLEOTIDE SEQUENCE [LARGE SCALE GENOMIC DNA]</scope>
</reference>
<dbReference type="PRINTS" id="PR00252">
    <property type="entry name" value="NRIONCHANNEL"/>
</dbReference>
<keyword evidence="7 14" id="KW-0472">Membrane</keyword>
<feature type="domain" description="Neurotransmitter-gated ion-channel ligand-binding" evidence="16">
    <location>
        <begin position="27"/>
        <end position="228"/>
    </location>
</feature>
<keyword evidence="5" id="KW-0770">Synapse</keyword>
<keyword evidence="11" id="KW-1071">Ligand-gated ion channel</keyword>
<feature type="compositionally biased region" description="Polar residues" evidence="15">
    <location>
        <begin position="450"/>
        <end position="465"/>
    </location>
</feature>
<dbReference type="AlphaFoldDB" id="Q4RIC6"/>
<evidence type="ECO:0000256" key="1">
    <source>
        <dbReference type="ARBA" id="ARBA00022448"/>
    </source>
</evidence>
<keyword evidence="8" id="KW-1015">Disulfide bond</keyword>
<dbReference type="FunFam" id="2.70.170.10:FF:000009">
    <property type="entry name" value="Neuronal acetylcholine receptor subunit alpha-7"/>
    <property type="match status" value="1"/>
</dbReference>
<name>Q4RIC6_TETNG</name>
<dbReference type="PANTHER" id="PTHR18945">
    <property type="entry name" value="NEUROTRANSMITTER GATED ION CHANNEL"/>
    <property type="match status" value="1"/>
</dbReference>
<keyword evidence="2" id="KW-1003">Cell membrane</keyword>
<dbReference type="InterPro" id="IPR036734">
    <property type="entry name" value="Neur_chan_lig-bd_sf"/>
</dbReference>
<evidence type="ECO:0000256" key="11">
    <source>
        <dbReference type="ARBA" id="ARBA00023286"/>
    </source>
</evidence>
<dbReference type="InterPro" id="IPR006202">
    <property type="entry name" value="Neur_chan_lig-bd"/>
</dbReference>
<dbReference type="SUPFAM" id="SSF63712">
    <property type="entry name" value="Nicotinic receptor ligand binding domain-like"/>
    <property type="match status" value="1"/>
</dbReference>
<keyword evidence="3 14" id="KW-0812">Transmembrane</keyword>
<dbReference type="Pfam" id="PF02932">
    <property type="entry name" value="Neur_chan_memb"/>
    <property type="match status" value="1"/>
</dbReference>
<evidence type="ECO:0000313" key="18">
    <source>
        <dbReference type="EMBL" id="CAG11856.1"/>
    </source>
</evidence>
<proteinExistence type="inferred from homology"/>
<dbReference type="Gene3D" id="2.70.170.10">
    <property type="entry name" value="Neurotransmitter-gated ion-channel ligand-binding domain"/>
    <property type="match status" value="1"/>
</dbReference>
<reference evidence="18" key="2">
    <citation type="submission" date="2004-02" db="EMBL/GenBank/DDBJ databases">
        <authorList>
            <consortium name="Genoscope"/>
            <consortium name="Whitehead Institute Centre for Genome Research"/>
        </authorList>
    </citation>
    <scope>NUCLEOTIDE SEQUENCE</scope>
</reference>
<dbReference type="SUPFAM" id="SSF90112">
    <property type="entry name" value="Neurotransmitter-gated ion-channel transmembrane pore"/>
    <property type="match status" value="1"/>
</dbReference>
<comment type="caution">
    <text evidence="18">The sequence shown here is derived from an EMBL/GenBank/DDBJ whole genome shotgun (WGS) entry which is preliminary data.</text>
</comment>
<evidence type="ECO:0000256" key="5">
    <source>
        <dbReference type="ARBA" id="ARBA00023018"/>
    </source>
</evidence>
<dbReference type="PROSITE" id="PS00236">
    <property type="entry name" value="NEUROTR_ION_CHANNEL"/>
    <property type="match status" value="1"/>
</dbReference>
<feature type="chain" id="PRO_5022249689" evidence="14">
    <location>
        <begin position="21"/>
        <end position="561"/>
    </location>
</feature>
<feature type="signal peptide" evidence="14">
    <location>
        <begin position="1"/>
        <end position="20"/>
    </location>
</feature>
<feature type="transmembrane region" description="Helical" evidence="14">
    <location>
        <begin position="529"/>
        <end position="549"/>
    </location>
</feature>
<feature type="transmembrane region" description="Helical" evidence="14">
    <location>
        <begin position="294"/>
        <end position="315"/>
    </location>
</feature>
<accession>Q4RIC6</accession>
<organism evidence="18">
    <name type="scientific">Tetraodon nigroviridis</name>
    <name type="common">Spotted green pufferfish</name>
    <name type="synonym">Chelonodon nigroviridis</name>
    <dbReference type="NCBI Taxonomy" id="99883"/>
    <lineage>
        <taxon>Eukaryota</taxon>
        <taxon>Metazoa</taxon>
        <taxon>Chordata</taxon>
        <taxon>Craniata</taxon>
        <taxon>Vertebrata</taxon>
        <taxon>Euteleostomi</taxon>
        <taxon>Actinopterygii</taxon>
        <taxon>Neopterygii</taxon>
        <taxon>Teleostei</taxon>
        <taxon>Neoteleostei</taxon>
        <taxon>Acanthomorphata</taxon>
        <taxon>Eupercaria</taxon>
        <taxon>Tetraodontiformes</taxon>
        <taxon>Tetradontoidea</taxon>
        <taxon>Tetraodontidae</taxon>
        <taxon>Tetraodon</taxon>
    </lineage>
</organism>
<dbReference type="InterPro" id="IPR006029">
    <property type="entry name" value="Neurotrans-gated_channel_TM"/>
</dbReference>
<feature type="compositionally biased region" description="Low complexity" evidence="15">
    <location>
        <begin position="364"/>
        <end position="383"/>
    </location>
</feature>
<gene>
    <name evidence="18" type="ORF">GSTENG00033939001</name>
</gene>
<dbReference type="KEGG" id="tng:GSTEN00033939G001"/>
<feature type="transmembrane region" description="Helical" evidence="14">
    <location>
        <begin position="229"/>
        <end position="253"/>
    </location>
</feature>
<feature type="transmembrane region" description="Helical" evidence="14">
    <location>
        <begin position="260"/>
        <end position="282"/>
    </location>
</feature>
<dbReference type="InterPro" id="IPR002394">
    <property type="entry name" value="Nicotinic_acetylcholine_rcpt"/>
</dbReference>
<keyword evidence="6 14" id="KW-0406">Ion transport</keyword>
<dbReference type="EMBL" id="CAAE01015044">
    <property type="protein sequence ID" value="CAG11856.1"/>
    <property type="molecule type" value="Genomic_DNA"/>
</dbReference>
<evidence type="ECO:0000256" key="6">
    <source>
        <dbReference type="ARBA" id="ARBA00023065"/>
    </source>
</evidence>
<evidence type="ECO:0000256" key="7">
    <source>
        <dbReference type="ARBA" id="ARBA00023136"/>
    </source>
</evidence>
<dbReference type="CDD" id="cd19051">
    <property type="entry name" value="LGIC_TM_cation"/>
    <property type="match status" value="1"/>
</dbReference>
<keyword evidence="10" id="KW-0325">Glycoprotein</keyword>
<feature type="domain" description="Neurotransmitter-gated ion-channel transmembrane" evidence="17">
    <location>
        <begin position="235"/>
        <end position="545"/>
    </location>
</feature>
<sequence>MWHVAFWLLILVSLLRVSVQGPHQRFLLTELLRDYNPMERPVANDSQALTVQFSFILMQIMDVDEKNQIITTNAWLQMQWYDHYLRWNQSEYPGVKNLRFTPDQVWTPDILLYNSAHDKFDATFKSNVLVNSSGFCEYLPPGIFTSTCNVDVRWFPFDIQRCELKFGSWTFDGWLLDLQMKEADVSGYVHNGEWDLLEVPGGRHEVFYDGSVEPYPDVTFVVTLRRRTLFYALNLLIPCVLLSSMTLLVFLLPANSGEKISLGITVLLSLTVFMLMVAEIMPATSDSVPLIGQYFASTMVIVGMSVVATVIVLQFHHHNPDNGQMPRWVHLLLLQWIPWFLRMKRPGETDDPNAPHSLTDSYSRNRSSPGTSSRSSSGSTAAAPANLGQLSQTLSRLCHQSQLNGQVLHMGFRATTELELPQRSSAVGNGGVCDEDGGEGVNMKRKGPTPSHQNTQLEPQTTPHLETSPGPSGVESASPEGLTQSNTVKRQLQALLAEVQFLVERVKEQDRQLSLAEQWQFAASVLDRLFLVGFSVFNVICTIAILMAAPNFGEALSKDFI</sequence>
<evidence type="ECO:0000256" key="13">
    <source>
        <dbReference type="ARBA" id="ARBA00034099"/>
    </source>
</evidence>
<keyword evidence="1 14" id="KW-0813">Transport</keyword>
<evidence type="ECO:0000256" key="12">
    <source>
        <dbReference type="ARBA" id="ARBA00023303"/>
    </source>
</evidence>
<feature type="non-terminal residue" evidence="18">
    <location>
        <position position="561"/>
    </location>
</feature>
<dbReference type="Pfam" id="PF02931">
    <property type="entry name" value="Neur_chan_LBD"/>
    <property type="match status" value="1"/>
</dbReference>
<dbReference type="NCBIfam" id="TIGR00860">
    <property type="entry name" value="LIC"/>
    <property type="match status" value="1"/>
</dbReference>
<evidence type="ECO:0000256" key="4">
    <source>
        <dbReference type="ARBA" id="ARBA00022989"/>
    </source>
</evidence>
<dbReference type="Gene3D" id="1.20.58.390">
    <property type="entry name" value="Neurotransmitter-gated ion-channel transmembrane domain"/>
    <property type="match status" value="2"/>
</dbReference>
<evidence type="ECO:0000259" key="17">
    <source>
        <dbReference type="Pfam" id="PF02932"/>
    </source>
</evidence>
<feature type="region of interest" description="Disordered" evidence="15">
    <location>
        <begin position="421"/>
        <end position="482"/>
    </location>
</feature>
<protein>
    <submittedName>
        <fullName evidence="18">(spotted green pufferfish) hypothetical protein</fullName>
    </submittedName>
</protein>
<keyword evidence="4 14" id="KW-1133">Transmembrane helix</keyword>
<dbReference type="GO" id="GO:0045211">
    <property type="term" value="C:postsynaptic membrane"/>
    <property type="evidence" value="ECO:0007669"/>
    <property type="project" value="InterPro"/>
</dbReference>
<evidence type="ECO:0000256" key="9">
    <source>
        <dbReference type="ARBA" id="ARBA00023170"/>
    </source>
</evidence>
<dbReference type="InterPro" id="IPR006201">
    <property type="entry name" value="Neur_channel"/>
</dbReference>
<feature type="region of interest" description="Disordered" evidence="15">
    <location>
        <begin position="348"/>
        <end position="383"/>
    </location>
</feature>
<dbReference type="GO" id="GO:0022848">
    <property type="term" value="F:acetylcholine-gated monoatomic cation-selective channel activity"/>
    <property type="evidence" value="ECO:0007669"/>
    <property type="project" value="InterPro"/>
</dbReference>